<comment type="subcellular location">
    <subcellularLocation>
        <location evidence="1">Cytoplasm</location>
    </subcellularLocation>
</comment>
<dbReference type="GO" id="GO:0007023">
    <property type="term" value="P:post-chaperonin tubulin folding pathway"/>
    <property type="evidence" value="ECO:0007669"/>
    <property type="project" value="InterPro"/>
</dbReference>
<dbReference type="InterPro" id="IPR017901">
    <property type="entry name" value="C-CAP_CF_C-like"/>
</dbReference>
<dbReference type="Gene3D" id="2.160.20.70">
    <property type="match status" value="1"/>
</dbReference>
<gene>
    <name evidence="8" type="ORF">ONZ51_g5572</name>
</gene>
<evidence type="ECO:0000256" key="6">
    <source>
        <dbReference type="SAM" id="MobiDB-lite"/>
    </source>
</evidence>
<accession>A0AAD7TU49</accession>
<dbReference type="PROSITE" id="PS51329">
    <property type="entry name" value="C_CAP_COFACTOR_C"/>
    <property type="match status" value="1"/>
</dbReference>
<name>A0AAD7TU49_9APHY</name>
<evidence type="ECO:0000256" key="5">
    <source>
        <dbReference type="ARBA" id="ARBA00026055"/>
    </source>
</evidence>
<comment type="subunit">
    <text evidence="5">Supercomplex made of cofactors A to E. Cofactors A and D function by capturing and stabilizing tubulin in a quasi-native conformation. Cofactor E binds to the cofactor D-tubulin complex; interaction with cofactor C then causes the release of tubulin polypeptides that are committed to the native state.</text>
</comment>
<dbReference type="Pfam" id="PF07986">
    <property type="entry name" value="TBCC"/>
    <property type="match status" value="1"/>
</dbReference>
<dbReference type="Pfam" id="PF16752">
    <property type="entry name" value="TBCC_N"/>
    <property type="match status" value="1"/>
</dbReference>
<dbReference type="PANTHER" id="PTHR15139">
    <property type="entry name" value="TUBULIN FOLDING COFACTOR C"/>
    <property type="match status" value="1"/>
</dbReference>
<evidence type="ECO:0000256" key="4">
    <source>
        <dbReference type="ARBA" id="ARBA00022990"/>
    </source>
</evidence>
<comment type="caution">
    <text evidence="8">The sequence shown here is derived from an EMBL/GenBank/DDBJ whole genome shotgun (WGS) entry which is preliminary data.</text>
</comment>
<evidence type="ECO:0000313" key="9">
    <source>
        <dbReference type="Proteomes" id="UP001215151"/>
    </source>
</evidence>
<dbReference type="Gene3D" id="1.20.58.1250">
    <property type="entry name" value="Tubulin Binding Cofactor C, N-terminal domain"/>
    <property type="match status" value="1"/>
</dbReference>
<evidence type="ECO:0000256" key="3">
    <source>
        <dbReference type="ARBA" id="ARBA00022490"/>
    </source>
</evidence>
<dbReference type="AlphaFoldDB" id="A0AAD7TU49"/>
<proteinExistence type="inferred from homology"/>
<dbReference type="GO" id="GO:0007021">
    <property type="term" value="P:tubulin complex assembly"/>
    <property type="evidence" value="ECO:0007669"/>
    <property type="project" value="TreeGrafter"/>
</dbReference>
<dbReference type="Proteomes" id="UP001215151">
    <property type="component" value="Unassembled WGS sequence"/>
</dbReference>
<comment type="similarity">
    <text evidence="2">Belongs to the TBCC family.</text>
</comment>
<protein>
    <recommendedName>
        <fullName evidence="7">C-CAP/cofactor C-like domain-containing protein</fullName>
    </recommendedName>
</protein>
<evidence type="ECO:0000256" key="2">
    <source>
        <dbReference type="ARBA" id="ARBA00008848"/>
    </source>
</evidence>
<feature type="domain" description="C-CAP/cofactor C-like" evidence="7">
    <location>
        <begin position="152"/>
        <end position="290"/>
    </location>
</feature>
<dbReference type="GO" id="GO:0015631">
    <property type="term" value="F:tubulin binding"/>
    <property type="evidence" value="ECO:0007669"/>
    <property type="project" value="InterPro"/>
</dbReference>
<evidence type="ECO:0000313" key="8">
    <source>
        <dbReference type="EMBL" id="KAJ8482092.1"/>
    </source>
</evidence>
<keyword evidence="3" id="KW-0963">Cytoplasm</keyword>
<dbReference type="EMBL" id="JAPEVG010000122">
    <property type="protein sequence ID" value="KAJ8482092.1"/>
    <property type="molecule type" value="Genomic_DNA"/>
</dbReference>
<evidence type="ECO:0000256" key="1">
    <source>
        <dbReference type="ARBA" id="ARBA00004496"/>
    </source>
</evidence>
<dbReference type="PANTHER" id="PTHR15139:SF0">
    <property type="entry name" value="TUBULIN-SPECIFIC CHAPERONE C"/>
    <property type="match status" value="1"/>
</dbReference>
<dbReference type="InterPro" id="IPR016098">
    <property type="entry name" value="CAP/MinC_C"/>
</dbReference>
<evidence type="ECO:0000259" key="7">
    <source>
        <dbReference type="PROSITE" id="PS51329"/>
    </source>
</evidence>
<feature type="compositionally biased region" description="Polar residues" evidence="6">
    <location>
        <begin position="119"/>
        <end position="142"/>
    </location>
</feature>
<keyword evidence="4" id="KW-0007">Acetylation</keyword>
<dbReference type="InterPro" id="IPR027684">
    <property type="entry name" value="TBCC"/>
</dbReference>
<reference evidence="8" key="1">
    <citation type="submission" date="2022-11" db="EMBL/GenBank/DDBJ databases">
        <title>Genome Sequence of Cubamyces cubensis.</title>
        <authorList>
            <person name="Buettner E."/>
        </authorList>
    </citation>
    <scope>NUCLEOTIDE SEQUENCE</scope>
    <source>
        <strain evidence="8">MPL-01</strain>
    </source>
</reference>
<dbReference type="InterPro" id="IPR038397">
    <property type="entry name" value="TBCC_N_sf"/>
</dbReference>
<dbReference type="GO" id="GO:0005737">
    <property type="term" value="C:cytoplasm"/>
    <property type="evidence" value="ECO:0007669"/>
    <property type="project" value="UniProtKB-SubCell"/>
</dbReference>
<dbReference type="InterPro" id="IPR012945">
    <property type="entry name" value="Tubulin-bd_cofactor_C_dom"/>
</dbReference>
<keyword evidence="9" id="KW-1185">Reference proteome</keyword>
<sequence length="333" mass="35889">MAETNQELTQQFHTRFQAGTSELYGRLESLRNGTASPQDVESVAAEVAKIRKDLTDAITFLPGYDQRQCDNKLKDIEAQIEALRSATAPKSKFAFKRKAKPVASPTPSTSSPSEGIAISTPQSTSRTAPDGSSSATQTSGLRLSGHSHSYLTVSSLSTPWSAASDLTISDLDHCIVNLIPSPANPDVPADLTFTALHVRNITNSVLVLPIITGSALLHDMKNCVIALGSRQFRMHTSSRVDVYISIASNPIIEHCSEIRFADYASSLRPTSLADTQDVKSNYLAVQDFTHIRATPSPNWSPLPFEQQIADGAWPLSTGSAPEMLRALLPAQGS</sequence>
<dbReference type="InterPro" id="IPR031925">
    <property type="entry name" value="TBCC_N"/>
</dbReference>
<organism evidence="8 9">
    <name type="scientific">Trametes cubensis</name>
    <dbReference type="NCBI Taxonomy" id="1111947"/>
    <lineage>
        <taxon>Eukaryota</taxon>
        <taxon>Fungi</taxon>
        <taxon>Dikarya</taxon>
        <taxon>Basidiomycota</taxon>
        <taxon>Agaricomycotina</taxon>
        <taxon>Agaricomycetes</taxon>
        <taxon>Polyporales</taxon>
        <taxon>Polyporaceae</taxon>
        <taxon>Trametes</taxon>
    </lineage>
</organism>
<feature type="region of interest" description="Disordered" evidence="6">
    <location>
        <begin position="94"/>
        <end position="142"/>
    </location>
</feature>